<protein>
    <submittedName>
        <fullName evidence="1">Uncharacterized protein</fullName>
    </submittedName>
</protein>
<evidence type="ECO:0000313" key="2">
    <source>
        <dbReference type="Proteomes" id="UP000076852"/>
    </source>
</evidence>
<reference evidence="1 2" key="1">
    <citation type="journal article" date="2016" name="Gene">
        <title>PacBio SMRT assembly of a complex multi-replicon genome reveals chlorocatechol degradative operon in a region of genome plasticity.</title>
        <authorList>
            <person name="Ricker N."/>
            <person name="Shen S.Y."/>
            <person name="Goordial J."/>
            <person name="Jin S."/>
            <person name="Fulthorpe R.R."/>
        </authorList>
    </citation>
    <scope>NUCLEOTIDE SEQUENCE [LARGE SCALE GENOMIC DNA]</scope>
    <source>
        <strain evidence="1 2">OLGA172</strain>
    </source>
</reference>
<dbReference type="Proteomes" id="UP000076852">
    <property type="component" value="Chromosome 1"/>
</dbReference>
<dbReference type="EMBL" id="CP014578">
    <property type="protein sequence ID" value="ANB74764.1"/>
    <property type="molecule type" value="Genomic_DNA"/>
</dbReference>
<dbReference type="AlphaFoldDB" id="A0A160FQ47"/>
<evidence type="ECO:0000313" key="1">
    <source>
        <dbReference type="EMBL" id="ANB74764.1"/>
    </source>
</evidence>
<organism evidence="1 2">
    <name type="scientific">Paraburkholderia phytofirmans OLGA172</name>
    <dbReference type="NCBI Taxonomy" id="1417228"/>
    <lineage>
        <taxon>Bacteria</taxon>
        <taxon>Pseudomonadati</taxon>
        <taxon>Pseudomonadota</taxon>
        <taxon>Betaproteobacteria</taxon>
        <taxon>Burkholderiales</taxon>
        <taxon>Burkholderiaceae</taxon>
        <taxon>Paraburkholderia</taxon>
    </lineage>
</organism>
<dbReference type="KEGG" id="buz:AYM40_16230"/>
<proteinExistence type="predicted"/>
<name>A0A160FQ47_9BURK</name>
<accession>A0A160FQ47</accession>
<keyword evidence="2" id="KW-1185">Reference proteome</keyword>
<dbReference type="OrthoDB" id="8926609at2"/>
<sequence length="82" mass="9261">MAHSGYSLHALVEKWLAPSNRTSARVTLFTHLAQKGCCYVRVEAACRQGIGAMFFFRHDDGNWYIFPPGQQRPAMNALRYAA</sequence>
<gene>
    <name evidence="1" type="ORF">AYM40_16230</name>
</gene>